<evidence type="ECO:0000313" key="3">
    <source>
        <dbReference type="EMBL" id="CAK9010543.1"/>
    </source>
</evidence>
<evidence type="ECO:0000256" key="1">
    <source>
        <dbReference type="ARBA" id="ARBA00023125"/>
    </source>
</evidence>
<dbReference type="InterPro" id="IPR004401">
    <property type="entry name" value="YbaB/EbfC"/>
</dbReference>
<keyword evidence="4" id="KW-1185">Reference proteome</keyword>
<dbReference type="Proteomes" id="UP001642464">
    <property type="component" value="Unassembled WGS sequence"/>
</dbReference>
<organism evidence="3 4">
    <name type="scientific">Durusdinium trenchii</name>
    <dbReference type="NCBI Taxonomy" id="1381693"/>
    <lineage>
        <taxon>Eukaryota</taxon>
        <taxon>Sar</taxon>
        <taxon>Alveolata</taxon>
        <taxon>Dinophyceae</taxon>
        <taxon>Suessiales</taxon>
        <taxon>Symbiodiniaceae</taxon>
        <taxon>Durusdinium</taxon>
    </lineage>
</organism>
<dbReference type="SUPFAM" id="SSF82607">
    <property type="entry name" value="YbaB-like"/>
    <property type="match status" value="1"/>
</dbReference>
<dbReference type="PANTHER" id="PTHR33449">
    <property type="entry name" value="NUCLEOID-ASSOCIATED PROTEIN YBAB"/>
    <property type="match status" value="1"/>
</dbReference>
<dbReference type="PANTHER" id="PTHR33449:SF1">
    <property type="entry name" value="NUCLEOID-ASSOCIATED PROTEIN YBAB"/>
    <property type="match status" value="1"/>
</dbReference>
<feature type="compositionally biased region" description="Pro residues" evidence="2">
    <location>
        <begin position="164"/>
        <end position="173"/>
    </location>
</feature>
<dbReference type="Gene3D" id="3.30.1310.10">
    <property type="entry name" value="Nucleoid-associated protein YbaB-like domain"/>
    <property type="match status" value="1"/>
</dbReference>
<name>A0ABP0J814_9DINO</name>
<keyword evidence="1" id="KW-0238">DNA-binding</keyword>
<evidence type="ECO:0000256" key="2">
    <source>
        <dbReference type="SAM" id="MobiDB-lite"/>
    </source>
</evidence>
<feature type="region of interest" description="Disordered" evidence="2">
    <location>
        <begin position="161"/>
        <end position="185"/>
    </location>
</feature>
<comment type="caution">
    <text evidence="3">The sequence shown here is derived from an EMBL/GenBank/DDBJ whole genome shotgun (WGS) entry which is preliminary data.</text>
</comment>
<gene>
    <name evidence="3" type="ORF">SCF082_LOCUS10722</name>
</gene>
<proteinExistence type="predicted"/>
<accession>A0ABP0J814</accession>
<dbReference type="EMBL" id="CAXAMM010006302">
    <property type="protein sequence ID" value="CAK9010543.1"/>
    <property type="molecule type" value="Genomic_DNA"/>
</dbReference>
<reference evidence="3 4" key="1">
    <citation type="submission" date="2024-02" db="EMBL/GenBank/DDBJ databases">
        <authorList>
            <person name="Chen Y."/>
            <person name="Shah S."/>
            <person name="Dougan E. K."/>
            <person name="Thang M."/>
            <person name="Chan C."/>
        </authorList>
    </citation>
    <scope>NUCLEOTIDE SEQUENCE [LARGE SCALE GENOMIC DNA]</scope>
</reference>
<dbReference type="InterPro" id="IPR036894">
    <property type="entry name" value="YbaB-like_sf"/>
</dbReference>
<dbReference type="Pfam" id="PF02575">
    <property type="entry name" value="YbaB_DNA_bd"/>
    <property type="match status" value="1"/>
</dbReference>
<protein>
    <submittedName>
        <fullName evidence="3">Nucleoid-associated protein Cag_1190</fullName>
    </submittedName>
</protein>
<evidence type="ECO:0000313" key="4">
    <source>
        <dbReference type="Proteomes" id="UP001642464"/>
    </source>
</evidence>
<sequence>MARLLGFGLALVVAGTAWTAFCGWATSGLSSRSGTALWAQPNFGDILGSVGKVGEAMKKMPELQKRLRETPSTGSALGGKVKVTLSGDLAPLSVEMDEELMEEGLTSKVLADAVFVAIKEAHNASLELSRTELSKFYKEMGMPVPGAGGMPGVGGGLPAKPAAPAAPAPPPMEFDPAGIGPRIVD</sequence>